<evidence type="ECO:0000313" key="10">
    <source>
        <dbReference type="EMBL" id="MDQ0513954.1"/>
    </source>
</evidence>
<comment type="catalytic activity">
    <reaction evidence="8">
        <text>D-sedoheptulose 7-phosphate + D-glyceraldehyde 3-phosphate = aldehydo-D-ribose 5-phosphate + D-xylulose 5-phosphate</text>
        <dbReference type="Rhea" id="RHEA:10508"/>
        <dbReference type="ChEBI" id="CHEBI:57483"/>
        <dbReference type="ChEBI" id="CHEBI:57737"/>
        <dbReference type="ChEBI" id="CHEBI:58273"/>
        <dbReference type="ChEBI" id="CHEBI:59776"/>
        <dbReference type="EC" id="2.2.1.1"/>
    </reaction>
</comment>
<keyword evidence="11" id="KW-1185">Reference proteome</keyword>
<dbReference type="InterPro" id="IPR005474">
    <property type="entry name" value="Transketolase_N"/>
</dbReference>
<dbReference type="Pfam" id="PF22613">
    <property type="entry name" value="Transketolase_C_1"/>
    <property type="match status" value="1"/>
</dbReference>
<evidence type="ECO:0000256" key="6">
    <source>
        <dbReference type="ARBA" id="ARBA00022842"/>
    </source>
</evidence>
<dbReference type="PANTHER" id="PTHR43522:SF2">
    <property type="entry name" value="TRANSKETOLASE 1-RELATED"/>
    <property type="match status" value="1"/>
</dbReference>
<evidence type="ECO:0000256" key="3">
    <source>
        <dbReference type="ARBA" id="ARBA00007131"/>
    </source>
</evidence>
<dbReference type="PROSITE" id="PS00802">
    <property type="entry name" value="TRANSKETOLASE_2"/>
    <property type="match status" value="1"/>
</dbReference>
<evidence type="ECO:0000313" key="11">
    <source>
        <dbReference type="Proteomes" id="UP001240643"/>
    </source>
</evidence>
<dbReference type="Proteomes" id="UP001240643">
    <property type="component" value="Unassembled WGS sequence"/>
</dbReference>
<reference evidence="10" key="1">
    <citation type="submission" date="2023-07" db="EMBL/GenBank/DDBJ databases">
        <title>Genomic Encyclopedia of Type Strains, Phase IV (KMG-IV): sequencing the most valuable type-strain genomes for metagenomic binning, comparative biology and taxonomic classification.</title>
        <authorList>
            <person name="Goeker M."/>
        </authorList>
    </citation>
    <scope>NUCLEOTIDE SEQUENCE [LARGE SCALE GENOMIC DNA]</scope>
    <source>
        <strain evidence="10">DSM 21204</strain>
    </source>
</reference>
<gene>
    <name evidence="10" type="ORF">J2Z62_000392</name>
</gene>
<comment type="caution">
    <text evidence="10">The sequence shown here is derived from an EMBL/GenBank/DDBJ whole genome shotgun (WGS) entry which is preliminary data.</text>
</comment>
<dbReference type="Gene3D" id="3.40.50.970">
    <property type="match status" value="2"/>
</dbReference>
<evidence type="ECO:0000256" key="1">
    <source>
        <dbReference type="ARBA" id="ARBA00001946"/>
    </source>
</evidence>
<comment type="similarity">
    <text evidence="3">Belongs to the transketolase family.</text>
</comment>
<evidence type="ECO:0000256" key="7">
    <source>
        <dbReference type="ARBA" id="ARBA00023052"/>
    </source>
</evidence>
<dbReference type="GO" id="GO:0004802">
    <property type="term" value="F:transketolase activity"/>
    <property type="evidence" value="ECO:0007669"/>
    <property type="project" value="UniProtKB-EC"/>
</dbReference>
<dbReference type="Pfam" id="PF00456">
    <property type="entry name" value="Transketolase_N"/>
    <property type="match status" value="1"/>
</dbReference>
<feature type="domain" description="Transketolase-like pyrimidine-binding" evidence="9">
    <location>
        <begin position="342"/>
        <end position="512"/>
    </location>
</feature>
<organism evidence="10 11">
    <name type="scientific">Mycoplasmoides fastidiosum</name>
    <dbReference type="NCBI Taxonomy" id="92758"/>
    <lineage>
        <taxon>Bacteria</taxon>
        <taxon>Bacillati</taxon>
        <taxon>Mycoplasmatota</taxon>
        <taxon>Mycoplasmoidales</taxon>
        <taxon>Mycoplasmoidaceae</taxon>
        <taxon>Mycoplasmoides</taxon>
    </lineage>
</organism>
<dbReference type="InterPro" id="IPR020826">
    <property type="entry name" value="Transketolase_BS"/>
</dbReference>
<dbReference type="SUPFAM" id="SSF52922">
    <property type="entry name" value="TK C-terminal domain-like"/>
    <property type="match status" value="1"/>
</dbReference>
<dbReference type="Pfam" id="PF02779">
    <property type="entry name" value="Transket_pyr"/>
    <property type="match status" value="1"/>
</dbReference>
<keyword evidence="7" id="KW-0786">Thiamine pyrophosphate</keyword>
<dbReference type="InterPro" id="IPR005475">
    <property type="entry name" value="Transketolase-like_Pyr-bd"/>
</dbReference>
<dbReference type="InterPro" id="IPR033247">
    <property type="entry name" value="Transketolase_fam"/>
</dbReference>
<keyword evidence="4 10" id="KW-0808">Transferase</keyword>
<dbReference type="SMART" id="SM00861">
    <property type="entry name" value="Transket_pyr"/>
    <property type="match status" value="1"/>
</dbReference>
<dbReference type="CDD" id="cd07033">
    <property type="entry name" value="TPP_PYR_DXS_TK_like"/>
    <property type="match status" value="1"/>
</dbReference>
<dbReference type="EC" id="2.2.1.1" evidence="10"/>
<dbReference type="InterPro" id="IPR055152">
    <property type="entry name" value="Transketolase-like_C_2"/>
</dbReference>
<protein>
    <submittedName>
        <fullName evidence="10">Transketolase</fullName>
        <ecNumber evidence="10">2.2.1.1</ecNumber>
    </submittedName>
</protein>
<evidence type="ECO:0000256" key="4">
    <source>
        <dbReference type="ARBA" id="ARBA00022679"/>
    </source>
</evidence>
<dbReference type="EMBL" id="JAUSWO010000001">
    <property type="protein sequence ID" value="MDQ0513954.1"/>
    <property type="molecule type" value="Genomic_DNA"/>
</dbReference>
<comment type="cofactor">
    <cofactor evidence="2">
        <name>thiamine diphosphate</name>
        <dbReference type="ChEBI" id="CHEBI:58937"/>
    </cofactor>
</comment>
<comment type="cofactor">
    <cofactor evidence="1">
        <name>Mg(2+)</name>
        <dbReference type="ChEBI" id="CHEBI:18420"/>
    </cofactor>
</comment>
<dbReference type="Gene3D" id="3.40.50.920">
    <property type="match status" value="1"/>
</dbReference>
<evidence type="ECO:0000256" key="8">
    <source>
        <dbReference type="ARBA" id="ARBA00049473"/>
    </source>
</evidence>
<proteinExistence type="inferred from homology"/>
<sequence length="650" mass="73337">MSNIHQKFVAAMRGISLDAINQAKQGHIGMALGATNLAYNLIGRKMKFTHKRPNWINRDRLILSAGHGSLLLYSIHHFMGLLTKEDMQKHKQLDSKTPSHPEISYDGYIDASTGPLGQGVAMGVGMAISQTYLAKQFNRPNFPIMDHEIFVICGDGDLQEGVALEAIQLAGTLNLNQLILLHDYNDCQIDSRSSAVNKIDFVQYFQSQNFDVIILENDDSEGILAAIDQAKLNQKPTYIQVKTVIAKNTKWANQPKGHNGTLNPEETIAYKKLNGLTSFVPFEYPDEIYQHGKKLLEQKNEAYEEWFRLFNEYMTQYPAEGIKFCSLMNENLSYPDFNFSFKKTNSAIRDYIQEIMAQIEQDFWNIIGGSADLKTACRVGFTTDLEEGGRNIKYGIREFAMTAINNGIYLHSKLRTIDATFLVFSDYSKPALRLGAIMKIPSIHVFTHDSYQVGGDGPTHQPIEQLATLRAMPNTLVIRPCDEAETNLAFKRAINSQDQQVIIIGSRQPLKSFNLAPATNFAAYPILQPEKFDISILASGSEVELAVKVAEKLQAEHEIIAQVISVPILQELVTDYQLITKLKLKTKPIFAIEASNDKMWYMLAKFNRFECCLAKRFGKSADGQKVYESNGFSVHGIVDQILSWKYWSFY</sequence>
<evidence type="ECO:0000259" key="9">
    <source>
        <dbReference type="SMART" id="SM00861"/>
    </source>
</evidence>
<evidence type="ECO:0000256" key="5">
    <source>
        <dbReference type="ARBA" id="ARBA00022723"/>
    </source>
</evidence>
<keyword evidence="6" id="KW-0460">Magnesium</keyword>
<name>A0ABU0LZ25_9BACT</name>
<dbReference type="PANTHER" id="PTHR43522">
    <property type="entry name" value="TRANSKETOLASE"/>
    <property type="match status" value="1"/>
</dbReference>
<evidence type="ECO:0000256" key="2">
    <source>
        <dbReference type="ARBA" id="ARBA00001964"/>
    </source>
</evidence>
<dbReference type="InterPro" id="IPR009014">
    <property type="entry name" value="Transketo_C/PFOR_II"/>
</dbReference>
<dbReference type="CDD" id="cd02012">
    <property type="entry name" value="TPP_TK"/>
    <property type="match status" value="1"/>
</dbReference>
<dbReference type="RefSeq" id="WP_256547352.1">
    <property type="nucleotide sequence ID" value="NZ_CP101809.1"/>
</dbReference>
<dbReference type="SUPFAM" id="SSF52518">
    <property type="entry name" value="Thiamin diphosphate-binding fold (THDP-binding)"/>
    <property type="match status" value="2"/>
</dbReference>
<keyword evidence="5" id="KW-0479">Metal-binding</keyword>
<dbReference type="InterPro" id="IPR029061">
    <property type="entry name" value="THDP-binding"/>
</dbReference>
<accession>A0ABU0LZ25</accession>